<dbReference type="InterPro" id="IPR008271">
    <property type="entry name" value="Ser/Thr_kinase_AS"/>
</dbReference>
<evidence type="ECO:0000256" key="2">
    <source>
        <dbReference type="ARBA" id="ARBA00022741"/>
    </source>
</evidence>
<proteinExistence type="predicted"/>
<dbReference type="InterPro" id="IPR011990">
    <property type="entry name" value="TPR-like_helical_dom_sf"/>
</dbReference>
<keyword evidence="1" id="KW-0677">Repeat</keyword>
<dbReference type="AlphaFoldDB" id="A0A8J7U5D9"/>
<dbReference type="CDD" id="cd14014">
    <property type="entry name" value="STKc_PknB_like"/>
    <property type="match status" value="1"/>
</dbReference>
<feature type="domain" description="Protein kinase" evidence="7">
    <location>
        <begin position="67"/>
        <end position="349"/>
    </location>
</feature>
<reference evidence="8" key="1">
    <citation type="submission" date="2021-03" db="EMBL/GenBank/DDBJ databases">
        <authorList>
            <person name="Wang G."/>
        </authorList>
    </citation>
    <scope>NUCLEOTIDE SEQUENCE</scope>
    <source>
        <strain evidence="8">KCTC 12899</strain>
    </source>
</reference>
<dbReference type="SMART" id="SM00220">
    <property type="entry name" value="S_TKc"/>
    <property type="match status" value="1"/>
</dbReference>
<dbReference type="RefSeq" id="WP_207859042.1">
    <property type="nucleotide sequence ID" value="NZ_JAFREP010000009.1"/>
</dbReference>
<keyword evidence="9" id="KW-1185">Reference proteome</keyword>
<name>A0A8J7U5D9_9BACT</name>
<keyword evidence="8" id="KW-0808">Transferase</keyword>
<dbReference type="InterPro" id="IPR017441">
    <property type="entry name" value="Protein_kinase_ATP_BS"/>
</dbReference>
<evidence type="ECO:0000256" key="1">
    <source>
        <dbReference type="ARBA" id="ARBA00022737"/>
    </source>
</evidence>
<dbReference type="PROSITE" id="PS50011">
    <property type="entry name" value="PROTEIN_KINASE_DOM"/>
    <property type="match status" value="1"/>
</dbReference>
<sequence>MQLLATLLSNDDAEGVCEWLQDHAGPDGDLGRAVARLKNRTTQKRPGTENGRGAATLPRPGTLCGPFLLQTQLGSGGTGVVFQAVRDDAFQQKVAVKVLHTLNPKVRTLFQRECRILAQLNHPYIAHLIETGELANGQPWIAIEHIEGQNLDVYLQKQQPDLSQRIELALKMCQAVSHAHNHMVIHRDLKPENVMINADGNPKLLDFGIAVTFKPDTNAPARETELGNMMTVRYASPEQIGGQNLQAASDVYSLGVVIYEMLTGKLPYQVDCDNVAELMQAVRHGHVVPPSRNTTQERAVDSGTHRHRVRQLRGDLDTILLKALAQEPKHRYASVEAFAGDLSAYQAGLPIQARRATRTYLFRKFIARHPIPSALAATFLASVLTFILLLSAQQKKILEERDLAQREKQTAETVVTFIESMFDQIDPFSSYGREVTAYEVMRLGRERIELDLADEPEIQNRLFSTIGRVYHSVGHFEEARALLDRAVHNSEPGSPVFLEASLRRLLLLKTLGLGFELEARLKEIVPYWEAGAEPSEVLFYRYWLLVWRGRYQEARRYWSEIEPRIAVLPFQQRMHFDQLTASLLLSLDEQEASASLLKELADRQVQRLGSNHFELAVTFRLRADIEINRENLDEALRLLDASDQIIRDLFGDDHPTMLRNLHRRLSISQLLSQDEQGETLVKQAEAMGARLYQGDHPLLAFTAYHRGQIEIDRGRYEDAEASLRKALAGFLLFNGNEGLMTNKTRGNLGVLLSRMGRVDQAEMVYRESMAHSKAVFGEDHPQTATNLNNLGLLLLDTGKNEEAEHCLLRAYEVIRRSYGQNHVRTSLYANNLGLFYKNLGMFEKAETFYREALALRRELFGDDHPRTAVTAYNLAVLLQTRGDWAQSLDLYDLAYASMEKAYGETHEYTAVTLNGRADLAAWNGRFEAAVADNTRALAMIRELRGDKSPRTMGIWRSRGDIFYRSGLLEEAEAAYREGDAIAQEIELKTFREQAAIYAGLARTLIERARYQEAEPFVVKGLAVVGENETTNYFFSLQVLKVRIHMGLQQWDEADALQRSLLTKARGILPDHHFTLNQIRMERVALLAARNQWDEAEAVFETVNRHFVAALPEDHHHRDFSAAVEGRLRAERGDEAGPEQHRAACDRLADKIGENHFLTRRARNWPEPP</sequence>
<keyword evidence="8" id="KW-0418">Kinase</keyword>
<keyword evidence="3 5" id="KW-0802">TPR repeat</keyword>
<protein>
    <submittedName>
        <fullName evidence="8">Serine/threonine protein kinase</fullName>
    </submittedName>
</protein>
<evidence type="ECO:0000313" key="9">
    <source>
        <dbReference type="Proteomes" id="UP000664417"/>
    </source>
</evidence>
<dbReference type="Gene3D" id="1.10.510.10">
    <property type="entry name" value="Transferase(Phosphotransferase) domain 1"/>
    <property type="match status" value="1"/>
</dbReference>
<dbReference type="PANTHER" id="PTHR45641">
    <property type="entry name" value="TETRATRICOPEPTIDE REPEAT PROTEIN (AFU_ORTHOLOGUE AFUA_6G03870)"/>
    <property type="match status" value="1"/>
</dbReference>
<dbReference type="InterPro" id="IPR019734">
    <property type="entry name" value="TPR_rpt"/>
</dbReference>
<dbReference type="InterPro" id="IPR011009">
    <property type="entry name" value="Kinase-like_dom_sf"/>
</dbReference>
<dbReference type="PANTHER" id="PTHR45641:SF19">
    <property type="entry name" value="NEPHROCYSTIN-3"/>
    <property type="match status" value="1"/>
</dbReference>
<organism evidence="8 9">
    <name type="scientific">Acanthopleuribacter pedis</name>
    <dbReference type="NCBI Taxonomy" id="442870"/>
    <lineage>
        <taxon>Bacteria</taxon>
        <taxon>Pseudomonadati</taxon>
        <taxon>Acidobacteriota</taxon>
        <taxon>Holophagae</taxon>
        <taxon>Acanthopleuribacterales</taxon>
        <taxon>Acanthopleuribacteraceae</taxon>
        <taxon>Acanthopleuribacter</taxon>
    </lineage>
</organism>
<evidence type="ECO:0000256" key="5">
    <source>
        <dbReference type="PROSITE-ProRule" id="PRU00339"/>
    </source>
</evidence>
<dbReference type="GO" id="GO:0005524">
    <property type="term" value="F:ATP binding"/>
    <property type="evidence" value="ECO:0007669"/>
    <property type="project" value="UniProtKB-UniRule"/>
</dbReference>
<dbReference type="SUPFAM" id="SSF48452">
    <property type="entry name" value="TPR-like"/>
    <property type="match status" value="4"/>
</dbReference>
<evidence type="ECO:0000313" key="8">
    <source>
        <dbReference type="EMBL" id="MBO1319221.1"/>
    </source>
</evidence>
<dbReference type="PROSITE" id="PS00108">
    <property type="entry name" value="PROTEIN_KINASE_ST"/>
    <property type="match status" value="1"/>
</dbReference>
<evidence type="ECO:0000256" key="4">
    <source>
        <dbReference type="ARBA" id="ARBA00022840"/>
    </source>
</evidence>
<dbReference type="Gene3D" id="1.25.40.10">
    <property type="entry name" value="Tetratricopeptide repeat domain"/>
    <property type="match status" value="4"/>
</dbReference>
<dbReference type="PROSITE" id="PS00107">
    <property type="entry name" value="PROTEIN_KINASE_ATP"/>
    <property type="match status" value="1"/>
</dbReference>
<dbReference type="PROSITE" id="PS50005">
    <property type="entry name" value="TPR"/>
    <property type="match status" value="1"/>
</dbReference>
<keyword evidence="8" id="KW-0723">Serine/threonine-protein kinase</keyword>
<dbReference type="Pfam" id="PF13424">
    <property type="entry name" value="TPR_12"/>
    <property type="match status" value="3"/>
</dbReference>
<accession>A0A8J7U5D9</accession>
<dbReference type="SMART" id="SM00028">
    <property type="entry name" value="TPR"/>
    <property type="match status" value="9"/>
</dbReference>
<keyword evidence="4 6" id="KW-0067">ATP-binding</keyword>
<comment type="caution">
    <text evidence="8">The sequence shown here is derived from an EMBL/GenBank/DDBJ whole genome shotgun (WGS) entry which is preliminary data.</text>
</comment>
<evidence type="ECO:0000259" key="7">
    <source>
        <dbReference type="PROSITE" id="PS50011"/>
    </source>
</evidence>
<dbReference type="GO" id="GO:0004674">
    <property type="term" value="F:protein serine/threonine kinase activity"/>
    <property type="evidence" value="ECO:0007669"/>
    <property type="project" value="UniProtKB-KW"/>
</dbReference>
<dbReference type="InterPro" id="IPR000719">
    <property type="entry name" value="Prot_kinase_dom"/>
</dbReference>
<keyword evidence="2 6" id="KW-0547">Nucleotide-binding</keyword>
<feature type="repeat" description="TPR" evidence="5">
    <location>
        <begin position="826"/>
        <end position="859"/>
    </location>
</feature>
<evidence type="ECO:0000256" key="6">
    <source>
        <dbReference type="PROSITE-ProRule" id="PRU10141"/>
    </source>
</evidence>
<dbReference type="Proteomes" id="UP000664417">
    <property type="component" value="Unassembled WGS sequence"/>
</dbReference>
<dbReference type="Gene3D" id="3.30.200.20">
    <property type="entry name" value="Phosphorylase Kinase, domain 1"/>
    <property type="match status" value="1"/>
</dbReference>
<dbReference type="SUPFAM" id="SSF56112">
    <property type="entry name" value="Protein kinase-like (PK-like)"/>
    <property type="match status" value="1"/>
</dbReference>
<dbReference type="EMBL" id="JAFREP010000009">
    <property type="protein sequence ID" value="MBO1319221.1"/>
    <property type="molecule type" value="Genomic_DNA"/>
</dbReference>
<evidence type="ECO:0000256" key="3">
    <source>
        <dbReference type="ARBA" id="ARBA00022803"/>
    </source>
</evidence>
<dbReference type="Pfam" id="PF00069">
    <property type="entry name" value="Pkinase"/>
    <property type="match status" value="1"/>
</dbReference>
<gene>
    <name evidence="8" type="ORF">J3U88_12185</name>
</gene>
<feature type="binding site" evidence="6">
    <location>
        <position position="97"/>
    </location>
    <ligand>
        <name>ATP</name>
        <dbReference type="ChEBI" id="CHEBI:30616"/>
    </ligand>
</feature>